<organism evidence="2 3">
    <name type="scientific">Ruminiclostridium hungatei</name>
    <name type="common">Clostridium hungatei</name>
    <dbReference type="NCBI Taxonomy" id="48256"/>
    <lineage>
        <taxon>Bacteria</taxon>
        <taxon>Bacillati</taxon>
        <taxon>Bacillota</taxon>
        <taxon>Clostridia</taxon>
        <taxon>Eubacteriales</taxon>
        <taxon>Oscillospiraceae</taxon>
        <taxon>Ruminiclostridium</taxon>
    </lineage>
</organism>
<evidence type="ECO:0000256" key="1">
    <source>
        <dbReference type="SAM" id="Phobius"/>
    </source>
</evidence>
<keyword evidence="3" id="KW-1185">Reference proteome</keyword>
<dbReference type="Proteomes" id="UP000191554">
    <property type="component" value="Unassembled WGS sequence"/>
</dbReference>
<dbReference type="EMBL" id="MZGX01000032">
    <property type="protein sequence ID" value="OPX42208.1"/>
    <property type="molecule type" value="Genomic_DNA"/>
</dbReference>
<dbReference type="RefSeq" id="WP_080066287.1">
    <property type="nucleotide sequence ID" value="NZ_MZGX01000032.1"/>
</dbReference>
<proteinExistence type="predicted"/>
<dbReference type="AlphaFoldDB" id="A0A1V4SEB6"/>
<keyword evidence="1" id="KW-0812">Transmembrane</keyword>
<gene>
    <name evidence="2" type="ORF">CLHUN_38580</name>
</gene>
<protein>
    <submittedName>
        <fullName evidence="2">Uncharacterized protein</fullName>
    </submittedName>
</protein>
<sequence>MNSLIFILFFAAIILAGLIIAAIVIFVLLTRSKSKNHLEQLNTIKAIANNVALSNMEVKEEFAELRMKMDAIERLLKEVE</sequence>
<keyword evidence="1" id="KW-0472">Membrane</keyword>
<name>A0A1V4SEB6_RUMHU</name>
<evidence type="ECO:0000313" key="2">
    <source>
        <dbReference type="EMBL" id="OPX42208.1"/>
    </source>
</evidence>
<keyword evidence="1" id="KW-1133">Transmembrane helix</keyword>
<dbReference type="STRING" id="48256.CLHUN_38580"/>
<accession>A0A1V4SEB6</accession>
<feature type="transmembrane region" description="Helical" evidence="1">
    <location>
        <begin position="6"/>
        <end position="29"/>
    </location>
</feature>
<reference evidence="2 3" key="1">
    <citation type="submission" date="2017-03" db="EMBL/GenBank/DDBJ databases">
        <title>Genome sequence of Clostridium hungatei DSM 14427.</title>
        <authorList>
            <person name="Poehlein A."/>
            <person name="Daniel R."/>
        </authorList>
    </citation>
    <scope>NUCLEOTIDE SEQUENCE [LARGE SCALE GENOMIC DNA]</scope>
    <source>
        <strain evidence="2 3">DSM 14427</strain>
    </source>
</reference>
<comment type="caution">
    <text evidence="2">The sequence shown here is derived from an EMBL/GenBank/DDBJ whole genome shotgun (WGS) entry which is preliminary data.</text>
</comment>
<evidence type="ECO:0000313" key="3">
    <source>
        <dbReference type="Proteomes" id="UP000191554"/>
    </source>
</evidence>